<keyword evidence="2" id="KW-0812">Transmembrane</keyword>
<evidence type="ECO:0000313" key="4">
    <source>
        <dbReference type="Proteomes" id="UP001500575"/>
    </source>
</evidence>
<accession>A0ABN2XXH7</accession>
<proteinExistence type="predicted"/>
<evidence type="ECO:0000256" key="1">
    <source>
        <dbReference type="SAM" id="MobiDB-lite"/>
    </source>
</evidence>
<dbReference type="Proteomes" id="UP001500575">
    <property type="component" value="Unassembled WGS sequence"/>
</dbReference>
<feature type="transmembrane region" description="Helical" evidence="2">
    <location>
        <begin position="31"/>
        <end position="54"/>
    </location>
</feature>
<dbReference type="EMBL" id="BAAAQQ010000002">
    <property type="protein sequence ID" value="GAA2118214.1"/>
    <property type="molecule type" value="Genomic_DNA"/>
</dbReference>
<dbReference type="Pfam" id="PF11303">
    <property type="entry name" value="DUF3105"/>
    <property type="match status" value="1"/>
</dbReference>
<dbReference type="RefSeq" id="WP_344302532.1">
    <property type="nucleotide sequence ID" value="NZ_BAAAQQ010000002.1"/>
</dbReference>
<gene>
    <name evidence="3" type="ORF">GCM10009843_09920</name>
</gene>
<keyword evidence="2" id="KW-0472">Membrane</keyword>
<name>A0ABN2XXH7_9ACTN</name>
<keyword evidence="4" id="KW-1185">Reference proteome</keyword>
<protein>
    <submittedName>
        <fullName evidence="3">DUF3105 domain-containing protein</fullName>
    </submittedName>
</protein>
<feature type="compositionally biased region" description="Low complexity" evidence="1">
    <location>
        <begin position="8"/>
        <end position="17"/>
    </location>
</feature>
<evidence type="ECO:0000313" key="3">
    <source>
        <dbReference type="EMBL" id="GAA2118214.1"/>
    </source>
</evidence>
<reference evidence="3 4" key="1">
    <citation type="journal article" date="2019" name="Int. J. Syst. Evol. Microbiol.">
        <title>The Global Catalogue of Microorganisms (GCM) 10K type strain sequencing project: providing services to taxonomists for standard genome sequencing and annotation.</title>
        <authorList>
            <consortium name="The Broad Institute Genomics Platform"/>
            <consortium name="The Broad Institute Genome Sequencing Center for Infectious Disease"/>
            <person name="Wu L."/>
            <person name="Ma J."/>
        </authorList>
    </citation>
    <scope>NUCLEOTIDE SEQUENCE [LARGE SCALE GENOMIC DNA]</scope>
    <source>
        <strain evidence="3 4">JCM 16021</strain>
    </source>
</reference>
<organism evidence="3 4">
    <name type="scientific">Nocardioides bigeumensis</name>
    <dbReference type="NCBI Taxonomy" id="433657"/>
    <lineage>
        <taxon>Bacteria</taxon>
        <taxon>Bacillati</taxon>
        <taxon>Actinomycetota</taxon>
        <taxon>Actinomycetes</taxon>
        <taxon>Propionibacteriales</taxon>
        <taxon>Nocardioidaceae</taxon>
        <taxon>Nocardioides</taxon>
    </lineage>
</organism>
<dbReference type="InterPro" id="IPR021454">
    <property type="entry name" value="DUF3105"/>
</dbReference>
<feature type="region of interest" description="Disordered" evidence="1">
    <location>
        <begin position="1"/>
        <end position="27"/>
    </location>
</feature>
<comment type="caution">
    <text evidence="3">The sequence shown here is derived from an EMBL/GenBank/DDBJ whole genome shotgun (WGS) entry which is preliminary data.</text>
</comment>
<evidence type="ECO:0000256" key="2">
    <source>
        <dbReference type="SAM" id="Phobius"/>
    </source>
</evidence>
<sequence length="222" mass="23654">MTDQRPAPYSEPSQEWPPESPATEGPNRRRIVVTTVAVVAALALVAGAALVTYLNRSDGGVVDPTRDAPPATLADVEVYQDLSTEHVSGDVDYPQSPPVGGEHDQAWHECGVYDAPVREENMVHSLEHGTVWVTYQPGLSATEVQDVVEQLPDDSVVSPYPDQDAPVVVTVWGAQLALEGPDDPRLALFVDEYGDGHTSPEPMVTCNGGVRISDDGSTGSNA</sequence>
<keyword evidence="2" id="KW-1133">Transmembrane helix</keyword>